<evidence type="ECO:0000256" key="9">
    <source>
        <dbReference type="ARBA" id="ARBA00022741"/>
    </source>
</evidence>
<dbReference type="EC" id="6.1.1.16" evidence="4"/>
<evidence type="ECO:0000256" key="11">
    <source>
        <dbReference type="ARBA" id="ARBA00022840"/>
    </source>
</evidence>
<keyword evidence="6" id="KW-0963">Cytoplasm</keyword>
<dbReference type="EMBL" id="CAEZXP010000001">
    <property type="protein sequence ID" value="CAB4688511.1"/>
    <property type="molecule type" value="Genomic_DNA"/>
</dbReference>
<dbReference type="PANTHER" id="PTHR10890:SF3">
    <property type="entry name" value="CYSTEINE--TRNA LIGASE, CYTOPLASMIC"/>
    <property type="match status" value="1"/>
</dbReference>
<keyword evidence="7" id="KW-0436">Ligase</keyword>
<dbReference type="SUPFAM" id="SSF47323">
    <property type="entry name" value="Anticodon-binding domain of a subclass of class I aminoacyl-tRNA synthetases"/>
    <property type="match status" value="1"/>
</dbReference>
<evidence type="ECO:0000256" key="2">
    <source>
        <dbReference type="ARBA" id="ARBA00004496"/>
    </source>
</evidence>
<dbReference type="GO" id="GO:0004817">
    <property type="term" value="F:cysteine-tRNA ligase activity"/>
    <property type="evidence" value="ECO:0007669"/>
    <property type="project" value="UniProtKB-EC"/>
</dbReference>
<dbReference type="Gene3D" id="1.20.120.1910">
    <property type="entry name" value="Cysteine-tRNA ligase, C-terminal anti-codon recognition domain"/>
    <property type="match status" value="1"/>
</dbReference>
<evidence type="ECO:0000256" key="4">
    <source>
        <dbReference type="ARBA" id="ARBA00012832"/>
    </source>
</evidence>
<evidence type="ECO:0000259" key="15">
    <source>
        <dbReference type="SMART" id="SM00840"/>
    </source>
</evidence>
<keyword evidence="10" id="KW-0862">Zinc</keyword>
<organism evidence="16">
    <name type="scientific">freshwater metagenome</name>
    <dbReference type="NCBI Taxonomy" id="449393"/>
    <lineage>
        <taxon>unclassified sequences</taxon>
        <taxon>metagenomes</taxon>
        <taxon>ecological metagenomes</taxon>
    </lineage>
</organism>
<keyword evidence="9" id="KW-0547">Nucleotide-binding</keyword>
<evidence type="ECO:0000313" key="16">
    <source>
        <dbReference type="EMBL" id="CAB4688511.1"/>
    </source>
</evidence>
<dbReference type="Pfam" id="PF01406">
    <property type="entry name" value="tRNA-synt_1e"/>
    <property type="match status" value="1"/>
</dbReference>
<evidence type="ECO:0000256" key="5">
    <source>
        <dbReference type="ARBA" id="ARBA00014738"/>
    </source>
</evidence>
<gene>
    <name evidence="16" type="ORF">UFOPK2399_00529</name>
</gene>
<dbReference type="InterPro" id="IPR015273">
    <property type="entry name" value="Cys-tRNA-synt_Ia_DALR"/>
</dbReference>
<dbReference type="SMART" id="SM00840">
    <property type="entry name" value="DALR_2"/>
    <property type="match status" value="1"/>
</dbReference>
<evidence type="ECO:0000256" key="1">
    <source>
        <dbReference type="ARBA" id="ARBA00001947"/>
    </source>
</evidence>
<keyword evidence="12" id="KW-0648">Protein biosynthesis</keyword>
<dbReference type="GO" id="GO:0005524">
    <property type="term" value="F:ATP binding"/>
    <property type="evidence" value="ECO:0007669"/>
    <property type="project" value="UniProtKB-KW"/>
</dbReference>
<evidence type="ECO:0000256" key="13">
    <source>
        <dbReference type="ARBA" id="ARBA00023146"/>
    </source>
</evidence>
<keyword evidence="8" id="KW-0479">Metal-binding</keyword>
<dbReference type="SUPFAM" id="SSF52374">
    <property type="entry name" value="Nucleotidylyl transferase"/>
    <property type="match status" value="1"/>
</dbReference>
<accession>A0A6J6NP44</accession>
<comment type="similarity">
    <text evidence="3">Belongs to the class-I aminoacyl-tRNA synthetase family.</text>
</comment>
<dbReference type="PANTHER" id="PTHR10890">
    <property type="entry name" value="CYSTEINYL-TRNA SYNTHETASE"/>
    <property type="match status" value="1"/>
</dbReference>
<name>A0A6J6NP44_9ZZZZ</name>
<dbReference type="NCBIfam" id="TIGR00435">
    <property type="entry name" value="cysS"/>
    <property type="match status" value="1"/>
</dbReference>
<dbReference type="InterPro" id="IPR014729">
    <property type="entry name" value="Rossmann-like_a/b/a_fold"/>
</dbReference>
<dbReference type="PRINTS" id="PR00983">
    <property type="entry name" value="TRNASYNTHCYS"/>
</dbReference>
<dbReference type="GO" id="GO:0005829">
    <property type="term" value="C:cytosol"/>
    <property type="evidence" value="ECO:0007669"/>
    <property type="project" value="TreeGrafter"/>
</dbReference>
<sequence length="425" mass="47043">MRLFDTYSKSLVDLPAKPGPVRMYFCGPTVYARAHVGNARPFVIGMWLRAWLRETGYQALLVHNITDVNDKIYDAAPGASAELAARATQWYLDDTAGFGLGMPDHMPKVTEMVPEIVSFIEELVEKGYAYPVGGDVYFRVAKFSEYGRLSGQRPDQVEEQEPNALKEDPRDFALWKGTKLGEDTSWPSPWGDGRPGWHIECSAMAEELLGESFEIHGGGLDLVFPHHENELAQSRALGHGFAGIWAHNGMLRFTGEKMSKSLGNVLTIHEALETWGQETLLLFFLSGHWRKPIDFSTETLEQAAARAETFRNALRLEDSGDETGWEAFASALDDDFDTPRALAVLHEWASARKLGLLRRGLTVFSLNSLGDSAEAPAEIAALAEARLAARAAKDFGEADRLRDEIAAAGWELRDEAGGYSLVPKR</sequence>
<dbReference type="InterPro" id="IPR056411">
    <property type="entry name" value="CysS_C"/>
</dbReference>
<dbReference type="InterPro" id="IPR024909">
    <property type="entry name" value="Cys-tRNA/MSH_ligase"/>
</dbReference>
<proteinExistence type="inferred from homology"/>
<dbReference type="InterPro" id="IPR032678">
    <property type="entry name" value="tRNA-synt_1_cat_dom"/>
</dbReference>
<evidence type="ECO:0000256" key="6">
    <source>
        <dbReference type="ARBA" id="ARBA00022490"/>
    </source>
</evidence>
<evidence type="ECO:0000256" key="10">
    <source>
        <dbReference type="ARBA" id="ARBA00022833"/>
    </source>
</evidence>
<evidence type="ECO:0000256" key="12">
    <source>
        <dbReference type="ARBA" id="ARBA00022917"/>
    </source>
</evidence>
<feature type="domain" description="Cysteinyl-tRNA synthetase class Ia DALR" evidence="15">
    <location>
        <begin position="327"/>
        <end position="377"/>
    </location>
</feature>
<evidence type="ECO:0000256" key="3">
    <source>
        <dbReference type="ARBA" id="ARBA00005594"/>
    </source>
</evidence>
<evidence type="ECO:0000256" key="8">
    <source>
        <dbReference type="ARBA" id="ARBA00022723"/>
    </source>
</evidence>
<dbReference type="Pfam" id="PF23493">
    <property type="entry name" value="CysS_C"/>
    <property type="match status" value="1"/>
</dbReference>
<dbReference type="InterPro" id="IPR015803">
    <property type="entry name" value="Cys-tRNA-ligase"/>
</dbReference>
<evidence type="ECO:0000256" key="7">
    <source>
        <dbReference type="ARBA" id="ARBA00022598"/>
    </source>
</evidence>
<keyword evidence="11" id="KW-0067">ATP-binding</keyword>
<dbReference type="Gene3D" id="3.40.50.620">
    <property type="entry name" value="HUPs"/>
    <property type="match status" value="1"/>
</dbReference>
<protein>
    <recommendedName>
        <fullName evidence="5">Cysteine--tRNA ligase</fullName>
        <ecNumber evidence="4">6.1.1.16</ecNumber>
    </recommendedName>
    <alternativeName>
        <fullName evidence="14">Cysteinyl-tRNA synthetase</fullName>
    </alternativeName>
</protein>
<reference evidence="16" key="1">
    <citation type="submission" date="2020-05" db="EMBL/GenBank/DDBJ databases">
        <authorList>
            <person name="Chiriac C."/>
            <person name="Salcher M."/>
            <person name="Ghai R."/>
            <person name="Kavagutti S V."/>
        </authorList>
    </citation>
    <scope>NUCLEOTIDE SEQUENCE</scope>
</reference>
<dbReference type="AlphaFoldDB" id="A0A6J6NP44"/>
<keyword evidence="13" id="KW-0030">Aminoacyl-tRNA synthetase</keyword>
<dbReference type="InterPro" id="IPR009080">
    <property type="entry name" value="tRNAsynth_Ia_anticodon-bd"/>
</dbReference>
<dbReference type="GO" id="GO:0046872">
    <property type="term" value="F:metal ion binding"/>
    <property type="evidence" value="ECO:0007669"/>
    <property type="project" value="UniProtKB-KW"/>
</dbReference>
<dbReference type="HAMAP" id="MF_00041">
    <property type="entry name" value="Cys_tRNA_synth"/>
    <property type="match status" value="1"/>
</dbReference>
<dbReference type="CDD" id="cd00672">
    <property type="entry name" value="CysRS_core"/>
    <property type="match status" value="1"/>
</dbReference>
<comment type="cofactor">
    <cofactor evidence="1">
        <name>Zn(2+)</name>
        <dbReference type="ChEBI" id="CHEBI:29105"/>
    </cofactor>
</comment>
<dbReference type="Pfam" id="PF09190">
    <property type="entry name" value="DALR_2"/>
    <property type="match status" value="1"/>
</dbReference>
<evidence type="ECO:0000256" key="14">
    <source>
        <dbReference type="ARBA" id="ARBA00031499"/>
    </source>
</evidence>
<dbReference type="GO" id="GO:0006423">
    <property type="term" value="P:cysteinyl-tRNA aminoacylation"/>
    <property type="evidence" value="ECO:0007669"/>
    <property type="project" value="InterPro"/>
</dbReference>
<comment type="subcellular location">
    <subcellularLocation>
        <location evidence="2">Cytoplasm</location>
    </subcellularLocation>
</comment>